<evidence type="ECO:0000256" key="5">
    <source>
        <dbReference type="ARBA" id="ARBA00023242"/>
    </source>
</evidence>
<keyword evidence="5" id="KW-0539">Nucleus</keyword>
<sequence length="263" mass="29405">MVTGPSCSLGSNSKQLEETRLAIPRVLQTLHTSHSNPVAFYKDFKQAAVGATNDLKAFRSQWQSQETQSIFEHARGSLASNADLSSSPEIPKWGWIEASLHDKELPGKPSKDDLDDSNYSLTSDAISETVAKFTEENNKLSVRFYGNQRIKIKLKAGFQRHHFLVTVDEDANGRRKLRAECLGNSTKQMAVTRSLASRPRANDLRYLLDMIAAYTNMNQVCAKCSRRVDGSAMTPPARRSRQVDDPNGNPMTVWENFHEDCLG</sequence>
<evidence type="ECO:0000313" key="7">
    <source>
        <dbReference type="EMBL" id="KAF2205003.1"/>
    </source>
</evidence>
<proteinExistence type="inferred from homology"/>
<accession>A0A9P4JYS9</accession>
<keyword evidence="8" id="KW-1185">Reference proteome</keyword>
<reference evidence="7" key="1">
    <citation type="journal article" date="2020" name="Stud. Mycol.">
        <title>101 Dothideomycetes genomes: a test case for predicting lifestyles and emergence of pathogens.</title>
        <authorList>
            <person name="Haridas S."/>
            <person name="Albert R."/>
            <person name="Binder M."/>
            <person name="Bloem J."/>
            <person name="Labutti K."/>
            <person name="Salamov A."/>
            <person name="Andreopoulos B."/>
            <person name="Baker S."/>
            <person name="Barry K."/>
            <person name="Bills G."/>
            <person name="Bluhm B."/>
            <person name="Cannon C."/>
            <person name="Castanera R."/>
            <person name="Culley D."/>
            <person name="Daum C."/>
            <person name="Ezra D."/>
            <person name="Gonzalez J."/>
            <person name="Henrissat B."/>
            <person name="Kuo A."/>
            <person name="Liang C."/>
            <person name="Lipzen A."/>
            <person name="Lutzoni F."/>
            <person name="Magnuson J."/>
            <person name="Mondo S."/>
            <person name="Nolan M."/>
            <person name="Ohm R."/>
            <person name="Pangilinan J."/>
            <person name="Park H.-J."/>
            <person name="Ramirez L."/>
            <person name="Alfaro M."/>
            <person name="Sun H."/>
            <person name="Tritt A."/>
            <person name="Yoshinaga Y."/>
            <person name="Zwiers L.-H."/>
            <person name="Turgeon B."/>
            <person name="Goodwin S."/>
            <person name="Spatafora J."/>
            <person name="Crous P."/>
            <person name="Grigoriev I."/>
        </authorList>
    </citation>
    <scope>NUCLEOTIDE SEQUENCE</scope>
    <source>
        <strain evidence="7">ATCC 74209</strain>
    </source>
</reference>
<evidence type="ECO:0000313" key="8">
    <source>
        <dbReference type="Proteomes" id="UP000799536"/>
    </source>
</evidence>
<protein>
    <submittedName>
        <fullName evidence="7">Uncharacterized protein</fullName>
    </submittedName>
</protein>
<dbReference type="InterPro" id="IPR021627">
    <property type="entry name" value="Mediator_Med27"/>
</dbReference>
<keyword evidence="4" id="KW-0804">Transcription</keyword>
<dbReference type="EMBL" id="ML993864">
    <property type="protein sequence ID" value="KAF2205003.1"/>
    <property type="molecule type" value="Genomic_DNA"/>
</dbReference>
<evidence type="ECO:0000256" key="2">
    <source>
        <dbReference type="ARBA" id="ARBA00008048"/>
    </source>
</evidence>
<evidence type="ECO:0000256" key="3">
    <source>
        <dbReference type="ARBA" id="ARBA00023015"/>
    </source>
</evidence>
<organism evidence="7 8">
    <name type="scientific">Delitschia confertaspora ATCC 74209</name>
    <dbReference type="NCBI Taxonomy" id="1513339"/>
    <lineage>
        <taxon>Eukaryota</taxon>
        <taxon>Fungi</taxon>
        <taxon>Dikarya</taxon>
        <taxon>Ascomycota</taxon>
        <taxon>Pezizomycotina</taxon>
        <taxon>Dothideomycetes</taxon>
        <taxon>Pleosporomycetidae</taxon>
        <taxon>Pleosporales</taxon>
        <taxon>Delitschiaceae</taxon>
        <taxon>Delitschia</taxon>
    </lineage>
</organism>
<dbReference type="Proteomes" id="UP000799536">
    <property type="component" value="Unassembled WGS sequence"/>
</dbReference>
<comment type="subcellular location">
    <subcellularLocation>
        <location evidence="1">Nucleus</location>
    </subcellularLocation>
</comment>
<comment type="caution">
    <text evidence="7">The sequence shown here is derived from an EMBL/GenBank/DDBJ whole genome shotgun (WGS) entry which is preliminary data.</text>
</comment>
<comment type="similarity">
    <text evidence="2">Belongs to the Mediator complex subunit 27 family.</text>
</comment>
<dbReference type="AlphaFoldDB" id="A0A9P4JYS9"/>
<evidence type="ECO:0000256" key="1">
    <source>
        <dbReference type="ARBA" id="ARBA00004123"/>
    </source>
</evidence>
<dbReference type="GO" id="GO:0016592">
    <property type="term" value="C:mediator complex"/>
    <property type="evidence" value="ECO:0007669"/>
    <property type="project" value="InterPro"/>
</dbReference>
<evidence type="ECO:0000256" key="6">
    <source>
        <dbReference type="SAM" id="MobiDB-lite"/>
    </source>
</evidence>
<evidence type="ECO:0000256" key="4">
    <source>
        <dbReference type="ARBA" id="ARBA00023163"/>
    </source>
</evidence>
<dbReference type="Pfam" id="PF11571">
    <property type="entry name" value="Med27"/>
    <property type="match status" value="1"/>
</dbReference>
<name>A0A9P4JYS9_9PLEO</name>
<feature type="region of interest" description="Disordered" evidence="6">
    <location>
        <begin position="229"/>
        <end position="250"/>
    </location>
</feature>
<gene>
    <name evidence="7" type="ORF">GQ43DRAFT_363352</name>
</gene>
<dbReference type="OrthoDB" id="5326237at2759"/>
<keyword evidence="3" id="KW-0805">Transcription regulation</keyword>